<evidence type="ECO:0000313" key="6">
    <source>
        <dbReference type="EMBL" id="EFD93703.1"/>
    </source>
</evidence>
<dbReference type="Gene3D" id="3.40.50.10490">
    <property type="entry name" value="Glucose-6-phosphate isomerase like protein, domain 1"/>
    <property type="match status" value="1"/>
</dbReference>
<dbReference type="InterPro" id="IPR001347">
    <property type="entry name" value="SIS_dom"/>
</dbReference>
<comment type="caution">
    <text evidence="6">The sequence shown here is derived from an EMBL/GenBank/DDBJ whole genome shotgun (WGS) entry which is preliminary data.</text>
</comment>
<dbReference type="RefSeq" id="WP_007390480.1">
    <property type="nucleotide sequence ID" value="NZ_ADGP01000021.1"/>
</dbReference>
<dbReference type="STRING" id="699218.HMPREF0889_1057"/>
<gene>
    <name evidence="6" type="ORF">HMPREF0889_1057</name>
    <name evidence="7" type="ORF">HMPREF1039_0250</name>
</gene>
<dbReference type="InterPro" id="IPR009057">
    <property type="entry name" value="Homeodomain-like_sf"/>
</dbReference>
<dbReference type="Gene3D" id="1.10.10.10">
    <property type="entry name" value="Winged helix-like DNA-binding domain superfamily/Winged helix DNA-binding domain"/>
    <property type="match status" value="1"/>
</dbReference>
<keyword evidence="9" id="KW-1185">Reference proteome</keyword>
<evidence type="ECO:0000256" key="3">
    <source>
        <dbReference type="ARBA" id="ARBA00023163"/>
    </source>
</evidence>
<evidence type="ECO:0000259" key="5">
    <source>
        <dbReference type="PROSITE" id="PS51464"/>
    </source>
</evidence>
<dbReference type="GO" id="GO:0097367">
    <property type="term" value="F:carbohydrate derivative binding"/>
    <property type="evidence" value="ECO:0007669"/>
    <property type="project" value="InterPro"/>
</dbReference>
<evidence type="ECO:0000313" key="8">
    <source>
        <dbReference type="Proteomes" id="UP000003242"/>
    </source>
</evidence>
<evidence type="ECO:0000313" key="7">
    <source>
        <dbReference type="EMBL" id="EGL42019.1"/>
    </source>
</evidence>
<dbReference type="InterPro" id="IPR035472">
    <property type="entry name" value="RpiR-like_SIS"/>
</dbReference>
<dbReference type="InterPro" id="IPR000281">
    <property type="entry name" value="HTH_RpiR"/>
</dbReference>
<evidence type="ECO:0000313" key="9">
    <source>
        <dbReference type="Proteomes" id="UP000004018"/>
    </source>
</evidence>
<reference evidence="8" key="1">
    <citation type="submission" date="2009-12" db="EMBL/GenBank/DDBJ databases">
        <title>Sequence of Clostridiales genomosp. BVAB3 str. UPII9-5.</title>
        <authorList>
            <person name="Madupu R."/>
            <person name="Durkin A.S."/>
            <person name="Torralba M."/>
            <person name="Methe B."/>
            <person name="Sutton G.G."/>
            <person name="Strausberg R.L."/>
            <person name="Nelson K.E."/>
        </authorList>
    </citation>
    <scope>NUCLEOTIDE SEQUENCE [LARGE SCALE GENOMIC DNA]</scope>
    <source>
        <strain evidence="8">28L</strain>
    </source>
</reference>
<dbReference type="Proteomes" id="UP000004018">
    <property type="component" value="Unassembled WGS sequence"/>
</dbReference>
<feature type="domain" description="HTH rpiR-type" evidence="4">
    <location>
        <begin position="6"/>
        <end position="82"/>
    </location>
</feature>
<dbReference type="EMBL" id="ADGP01000021">
    <property type="protein sequence ID" value="EFD93703.1"/>
    <property type="molecule type" value="Genomic_DNA"/>
</dbReference>
<keyword evidence="2" id="KW-0238">DNA-binding</keyword>
<accession>D3LVQ0</accession>
<protein>
    <submittedName>
        <fullName evidence="6">Transcriptional regulator, RpiR family</fullName>
    </submittedName>
</protein>
<dbReference type="Proteomes" id="UP000003242">
    <property type="component" value="Unassembled WGS sequence"/>
</dbReference>
<dbReference type="PANTHER" id="PTHR30514:SF1">
    <property type="entry name" value="HTH-TYPE TRANSCRIPTIONAL REGULATOR HEXR-RELATED"/>
    <property type="match status" value="1"/>
</dbReference>
<dbReference type="GO" id="GO:0003700">
    <property type="term" value="F:DNA-binding transcription factor activity"/>
    <property type="evidence" value="ECO:0007669"/>
    <property type="project" value="InterPro"/>
</dbReference>
<evidence type="ECO:0000259" key="4">
    <source>
        <dbReference type="PROSITE" id="PS51071"/>
    </source>
</evidence>
<dbReference type="OrthoDB" id="3684496at2"/>
<dbReference type="GO" id="GO:0003677">
    <property type="term" value="F:DNA binding"/>
    <property type="evidence" value="ECO:0007669"/>
    <property type="project" value="UniProtKB-KW"/>
</dbReference>
<reference evidence="6" key="2">
    <citation type="submission" date="2009-12" db="EMBL/GenBank/DDBJ databases">
        <authorList>
            <person name="Madupu R."/>
            <person name="Durkin A.S."/>
            <person name="Torralba M."/>
            <person name="Methe B."/>
            <person name="Sutton G.G."/>
            <person name="Strausberg R.L."/>
            <person name="Nelson K.E."/>
        </authorList>
    </citation>
    <scope>NUCLEOTIDE SEQUENCE</scope>
    <source>
        <strain evidence="6">28L</strain>
    </source>
</reference>
<name>D3LVQ0_9FIRM</name>
<organism evidence="6 8">
    <name type="scientific">Megasphaera lornae</name>
    <dbReference type="NCBI Taxonomy" id="1000568"/>
    <lineage>
        <taxon>Bacteria</taxon>
        <taxon>Bacillati</taxon>
        <taxon>Bacillota</taxon>
        <taxon>Negativicutes</taxon>
        <taxon>Veillonellales</taxon>
        <taxon>Veillonellaceae</taxon>
        <taxon>Megasphaera</taxon>
    </lineage>
</organism>
<keyword evidence="3" id="KW-0804">Transcription</keyword>
<dbReference type="Pfam" id="PF01418">
    <property type="entry name" value="HTH_6"/>
    <property type="match status" value="1"/>
</dbReference>
<reference evidence="7 9" key="3">
    <citation type="submission" date="2011-04" db="EMBL/GenBank/DDBJ databases">
        <authorList>
            <person name="Harkins D.M."/>
            <person name="Madupu R."/>
            <person name="Durkin A.S."/>
            <person name="Torralba M."/>
            <person name="Methe B."/>
            <person name="Sutton G.G."/>
            <person name="Nelson K.E."/>
        </authorList>
    </citation>
    <scope>NUCLEOTIDE SEQUENCE [LARGE SCALE GENOMIC DNA]</scope>
    <source>
        <strain evidence="7 9">UPII 199-6</strain>
    </source>
</reference>
<evidence type="ECO:0000256" key="1">
    <source>
        <dbReference type="ARBA" id="ARBA00023015"/>
    </source>
</evidence>
<dbReference type="PANTHER" id="PTHR30514">
    <property type="entry name" value="GLUCOKINASE"/>
    <property type="match status" value="1"/>
</dbReference>
<dbReference type="SUPFAM" id="SSF53697">
    <property type="entry name" value="SIS domain"/>
    <property type="match status" value="1"/>
</dbReference>
<dbReference type="eggNOG" id="COG1737">
    <property type="taxonomic scope" value="Bacteria"/>
</dbReference>
<dbReference type="AlphaFoldDB" id="D3LVQ0"/>
<dbReference type="PROSITE" id="PS51071">
    <property type="entry name" value="HTH_RPIR"/>
    <property type="match status" value="1"/>
</dbReference>
<proteinExistence type="predicted"/>
<dbReference type="PROSITE" id="PS51464">
    <property type="entry name" value="SIS"/>
    <property type="match status" value="1"/>
</dbReference>
<dbReference type="InterPro" id="IPR047640">
    <property type="entry name" value="RpiR-like"/>
</dbReference>
<feature type="domain" description="SIS" evidence="5">
    <location>
        <begin position="126"/>
        <end position="266"/>
    </location>
</feature>
<dbReference type="CDD" id="cd05013">
    <property type="entry name" value="SIS_RpiR"/>
    <property type="match status" value="1"/>
</dbReference>
<dbReference type="SUPFAM" id="SSF46689">
    <property type="entry name" value="Homeodomain-like"/>
    <property type="match status" value="1"/>
</dbReference>
<keyword evidence="1" id="KW-0805">Transcription regulation</keyword>
<evidence type="ECO:0000256" key="2">
    <source>
        <dbReference type="ARBA" id="ARBA00023125"/>
    </source>
</evidence>
<dbReference type="InterPro" id="IPR036388">
    <property type="entry name" value="WH-like_DNA-bd_sf"/>
</dbReference>
<dbReference type="Pfam" id="PF01380">
    <property type="entry name" value="SIS"/>
    <property type="match status" value="1"/>
</dbReference>
<dbReference type="EMBL" id="AFIJ01000007">
    <property type="protein sequence ID" value="EGL42019.1"/>
    <property type="molecule type" value="Genomic_DNA"/>
</dbReference>
<dbReference type="GO" id="GO:1901135">
    <property type="term" value="P:carbohydrate derivative metabolic process"/>
    <property type="evidence" value="ECO:0007669"/>
    <property type="project" value="InterPro"/>
</dbReference>
<dbReference type="InterPro" id="IPR046348">
    <property type="entry name" value="SIS_dom_sf"/>
</dbReference>
<sequence>MTWEGMQKFPFLRSVYGELTKSERRIADYIAAHAETVMEQTIADIAGQTDSSEITVSRFCKKVGCTGLQEVKLQVAAGLSTAAHDTYHDIHGDDSTYTVMWKIFKNLTEGLQDTAGLIVPAAVDRAVSILSAAGRVEVYGFGNSATVCRDIATRYMRLGLWIQAYSDAHMQVTAAALLQPGDAVIAVSHSGASAELLHSVQTAKKNGAAVIAITGHSRSPLAALADVCLCGMGREVKYSSEAGASRLIHMALGDLLYTRLAMTRSEIFQKNMKKMRREIRKKRIHSDEKD</sequence>